<dbReference type="Proteomes" id="UP001164286">
    <property type="component" value="Unassembled WGS sequence"/>
</dbReference>
<dbReference type="GeneID" id="77727103"/>
<evidence type="ECO:0000256" key="4">
    <source>
        <dbReference type="ARBA" id="ARBA00022824"/>
    </source>
</evidence>
<evidence type="ECO:0000256" key="6">
    <source>
        <dbReference type="ARBA" id="ARBA00023136"/>
    </source>
</evidence>
<dbReference type="GO" id="GO:0005789">
    <property type="term" value="C:endoplasmic reticulum membrane"/>
    <property type="evidence" value="ECO:0007669"/>
    <property type="project" value="UniProtKB-SubCell"/>
</dbReference>
<keyword evidence="4" id="KW-0256">Endoplasmic reticulum</keyword>
<dbReference type="PANTHER" id="PTHR12924:SF0">
    <property type="entry name" value="TRANSLOCON-ASSOCIATED PROTEIN SUBUNIT ALPHA"/>
    <property type="match status" value="1"/>
</dbReference>
<keyword evidence="2 10" id="KW-0812">Transmembrane</keyword>
<proteinExistence type="inferred from homology"/>
<keyword evidence="5 10" id="KW-1133">Transmembrane helix</keyword>
<dbReference type="InterPro" id="IPR005595">
    <property type="entry name" value="TRAP_alpha"/>
</dbReference>
<comment type="caution">
    <text evidence="11">The sequence shown here is derived from an EMBL/GenBank/DDBJ whole genome shotgun (WGS) entry which is preliminary data.</text>
</comment>
<evidence type="ECO:0000256" key="3">
    <source>
        <dbReference type="ARBA" id="ARBA00022729"/>
    </source>
</evidence>
<evidence type="ECO:0008006" key="13">
    <source>
        <dbReference type="Google" id="ProtNLM"/>
    </source>
</evidence>
<dbReference type="PANTHER" id="PTHR12924">
    <property type="entry name" value="TRANSLOCON-ASSOCIATED PROTEIN, ALPHA SUBUNIT"/>
    <property type="match status" value="1"/>
</dbReference>
<keyword evidence="6 10" id="KW-0472">Membrane</keyword>
<keyword evidence="3" id="KW-0732">Signal</keyword>
<evidence type="ECO:0000256" key="2">
    <source>
        <dbReference type="ARBA" id="ARBA00022692"/>
    </source>
</evidence>
<evidence type="ECO:0000256" key="1">
    <source>
        <dbReference type="ARBA" id="ARBA00004115"/>
    </source>
</evidence>
<organism evidence="11 12">
    <name type="scientific">Dioszegia hungarica</name>
    <dbReference type="NCBI Taxonomy" id="4972"/>
    <lineage>
        <taxon>Eukaryota</taxon>
        <taxon>Fungi</taxon>
        <taxon>Dikarya</taxon>
        <taxon>Basidiomycota</taxon>
        <taxon>Agaricomycotina</taxon>
        <taxon>Tremellomycetes</taxon>
        <taxon>Tremellales</taxon>
        <taxon>Bulleribasidiaceae</taxon>
        <taxon>Dioszegia</taxon>
    </lineage>
</organism>
<evidence type="ECO:0000256" key="10">
    <source>
        <dbReference type="SAM" id="Phobius"/>
    </source>
</evidence>
<dbReference type="AlphaFoldDB" id="A0AA38HI26"/>
<dbReference type="Pfam" id="PF03896">
    <property type="entry name" value="TRAP_alpha"/>
    <property type="match status" value="1"/>
</dbReference>
<evidence type="ECO:0000313" key="12">
    <source>
        <dbReference type="Proteomes" id="UP001164286"/>
    </source>
</evidence>
<gene>
    <name evidence="11" type="ORF">MKK02DRAFT_29757</name>
</gene>
<dbReference type="RefSeq" id="XP_052949551.1">
    <property type="nucleotide sequence ID" value="XM_053087898.1"/>
</dbReference>
<comment type="function">
    <text evidence="7">Is probably involved in a pathway contributing to genomic integrity.</text>
</comment>
<keyword evidence="12" id="KW-1185">Reference proteome</keyword>
<feature type="compositionally biased region" description="Basic residues" evidence="9">
    <location>
        <begin position="207"/>
        <end position="217"/>
    </location>
</feature>
<comment type="similarity">
    <text evidence="8">Belongs to the IRC22 family.</text>
</comment>
<evidence type="ECO:0000313" key="11">
    <source>
        <dbReference type="EMBL" id="KAI9639774.1"/>
    </source>
</evidence>
<feature type="region of interest" description="Disordered" evidence="9">
    <location>
        <begin position="207"/>
        <end position="258"/>
    </location>
</feature>
<name>A0AA38HI26_9TREE</name>
<protein>
    <recommendedName>
        <fullName evidence="13">Translocon-associated protein subunit alpha</fullName>
    </recommendedName>
</protein>
<evidence type="ECO:0000256" key="5">
    <source>
        <dbReference type="ARBA" id="ARBA00022989"/>
    </source>
</evidence>
<dbReference type="EMBL" id="JAKWFO010000001">
    <property type="protein sequence ID" value="KAI9639774.1"/>
    <property type="molecule type" value="Genomic_DNA"/>
</dbReference>
<feature type="transmembrane region" description="Helical" evidence="10">
    <location>
        <begin position="140"/>
        <end position="158"/>
    </location>
</feature>
<comment type="subcellular location">
    <subcellularLocation>
        <location evidence="1">Endoplasmic reticulum membrane</location>
        <topology evidence="1">Single-pass type I membrane protein</topology>
    </subcellularLocation>
</comment>
<reference evidence="11" key="1">
    <citation type="journal article" date="2022" name="G3 (Bethesda)">
        <title>High quality genome of the basidiomycete yeast Dioszegia hungarica PDD-24b-2 isolated from cloud water.</title>
        <authorList>
            <person name="Jarrige D."/>
            <person name="Haridas S."/>
            <person name="Bleykasten-Grosshans C."/>
            <person name="Joly M."/>
            <person name="Nadalig T."/>
            <person name="Sancelme M."/>
            <person name="Vuilleumier S."/>
            <person name="Grigoriev I.V."/>
            <person name="Amato P."/>
            <person name="Bringel F."/>
        </authorList>
    </citation>
    <scope>NUCLEOTIDE SEQUENCE</scope>
    <source>
        <strain evidence="11">PDD-24b-2</strain>
    </source>
</reference>
<accession>A0AA38HI26</accession>
<evidence type="ECO:0000256" key="9">
    <source>
        <dbReference type="SAM" id="MobiDB-lite"/>
    </source>
</evidence>
<evidence type="ECO:0000256" key="8">
    <source>
        <dbReference type="ARBA" id="ARBA00038311"/>
    </source>
</evidence>
<evidence type="ECO:0000256" key="7">
    <source>
        <dbReference type="ARBA" id="ARBA00037565"/>
    </source>
</evidence>
<sequence>MGIFSHHAADDVTVTATFPESNTFGQLVNGQRNDLFIHLANNGKKNYTLVSAGASYHDPLRNWALVKNQTITRFGVPLVSGSNYSAPFNVYSEHRPSEVGLTVWVNLADGTTKEILPITAFNQTVSVVEPPLSWIDPSLLLVYSLLLAALGAGAWLAYNSFMGNQAGKKGSKRTVKRAVVVAKQENQVYPDVKPYEEEWIPAHHLKSGGSKLKKRGGKGVPGASSGAEELTSGGEVTSGAETSGAEGRKVKGKKGKKA</sequence>